<evidence type="ECO:0000256" key="7">
    <source>
        <dbReference type="ARBA" id="ARBA00023136"/>
    </source>
</evidence>
<evidence type="ECO:0000256" key="3">
    <source>
        <dbReference type="ARBA" id="ARBA00022475"/>
    </source>
</evidence>
<proteinExistence type="inferred from homology"/>
<evidence type="ECO:0000256" key="13">
    <source>
        <dbReference type="SAM" id="Phobius"/>
    </source>
</evidence>
<dbReference type="GeneID" id="100932573"/>
<keyword evidence="4 12" id="KW-0812">Transmembrane</keyword>
<dbReference type="PROSITE" id="PS00237">
    <property type="entry name" value="G_PROTEIN_RECEP_F1_1"/>
    <property type="match status" value="1"/>
</dbReference>
<dbReference type="KEGG" id="shr:100932573"/>
<feature type="domain" description="G-protein coupled receptors family 1 profile" evidence="14">
    <location>
        <begin position="36"/>
        <end position="285"/>
    </location>
</feature>
<dbReference type="STRING" id="9305.ENSSHAP00000003897"/>
<keyword evidence="7 13" id="KW-0472">Membrane</keyword>
<reference evidence="15 16" key="1">
    <citation type="journal article" date="2011" name="Proc. Natl. Acad. Sci. U.S.A.">
        <title>Genetic diversity and population structure of the endangered marsupial Sarcophilus harrisii (Tasmanian devil).</title>
        <authorList>
            <person name="Miller W."/>
            <person name="Hayes V.M."/>
            <person name="Ratan A."/>
            <person name="Petersen D.C."/>
            <person name="Wittekindt N.E."/>
            <person name="Miller J."/>
            <person name="Walenz B."/>
            <person name="Knight J."/>
            <person name="Qi J."/>
            <person name="Zhao F."/>
            <person name="Wang Q."/>
            <person name="Bedoya-Reina O.C."/>
            <person name="Katiyar N."/>
            <person name="Tomsho L.P."/>
            <person name="Kasson L.M."/>
            <person name="Hardie R.A."/>
            <person name="Woodbridge P."/>
            <person name="Tindall E.A."/>
            <person name="Bertelsen M.F."/>
            <person name="Dixon D."/>
            <person name="Pyecroft S."/>
            <person name="Helgen K.M."/>
            <person name="Lesk A.M."/>
            <person name="Pringle T.H."/>
            <person name="Patterson N."/>
            <person name="Zhang Y."/>
            <person name="Kreiss A."/>
            <person name="Woods G.M."/>
            <person name="Jones M.E."/>
            <person name="Schuster S.C."/>
        </authorList>
    </citation>
    <scope>NUCLEOTIDE SEQUENCE [LARGE SCALE GENOMIC DNA]</scope>
</reference>
<dbReference type="PRINTS" id="PR01563">
    <property type="entry name" value="G2ARECEPTOR"/>
</dbReference>
<dbReference type="GeneTree" id="ENSGT00950000183136"/>
<evidence type="ECO:0000256" key="9">
    <source>
        <dbReference type="ARBA" id="ARBA00023170"/>
    </source>
</evidence>
<dbReference type="SUPFAM" id="SSF81321">
    <property type="entry name" value="Family A G protein-coupled receptor-like"/>
    <property type="match status" value="1"/>
</dbReference>
<feature type="transmembrane region" description="Helical" evidence="13">
    <location>
        <begin position="135"/>
        <end position="155"/>
    </location>
</feature>
<evidence type="ECO:0000256" key="10">
    <source>
        <dbReference type="ARBA" id="ARBA00023180"/>
    </source>
</evidence>
<evidence type="ECO:0000256" key="2">
    <source>
        <dbReference type="ARBA" id="ARBA00010663"/>
    </source>
</evidence>
<keyword evidence="6 12" id="KW-0297">G-protein coupled receptor</keyword>
<keyword evidence="11 12" id="KW-0807">Transducer</keyword>
<organism evidence="15 16">
    <name type="scientific">Sarcophilus harrisii</name>
    <name type="common">Tasmanian devil</name>
    <name type="synonym">Sarcophilus laniarius</name>
    <dbReference type="NCBI Taxonomy" id="9305"/>
    <lineage>
        <taxon>Eukaryota</taxon>
        <taxon>Metazoa</taxon>
        <taxon>Chordata</taxon>
        <taxon>Craniata</taxon>
        <taxon>Vertebrata</taxon>
        <taxon>Euteleostomi</taxon>
        <taxon>Mammalia</taxon>
        <taxon>Metatheria</taxon>
        <taxon>Dasyuromorphia</taxon>
        <taxon>Dasyuridae</taxon>
        <taxon>Sarcophilus</taxon>
    </lineage>
</organism>
<keyword evidence="10" id="KW-0325">Glycoprotein</keyword>
<dbReference type="OrthoDB" id="8953154at2759"/>
<dbReference type="GO" id="GO:0005886">
    <property type="term" value="C:plasma membrane"/>
    <property type="evidence" value="ECO:0007669"/>
    <property type="project" value="UniProtKB-SubCell"/>
</dbReference>
<evidence type="ECO:0000256" key="1">
    <source>
        <dbReference type="ARBA" id="ARBA00004651"/>
    </source>
</evidence>
<dbReference type="OMA" id="SLCELMY"/>
<dbReference type="HOGENOM" id="CLU_009579_8_2_1"/>
<dbReference type="GO" id="GO:0010972">
    <property type="term" value="P:negative regulation of G2/M transition of mitotic cell cycle"/>
    <property type="evidence" value="ECO:0007669"/>
    <property type="project" value="TreeGrafter"/>
</dbReference>
<keyword evidence="16" id="KW-1185">Reference proteome</keyword>
<dbReference type="PANTHER" id="PTHR24234">
    <property type="entry name" value="LYSOPHOSPHATIDIC ACID RECEPTOR 5/SPHINGOSYLPHOSPHORYLCHOLINE RECEPTOR"/>
    <property type="match status" value="1"/>
</dbReference>
<comment type="similarity">
    <text evidence="2 12">Belongs to the G-protein coupled receptor 1 family.</text>
</comment>
<dbReference type="PRINTS" id="PR00237">
    <property type="entry name" value="GPCRRHODOPSN"/>
</dbReference>
<dbReference type="FunFam" id="1.20.1070.10:FF:000065">
    <property type="entry name" value="G-protein coupled receptor 4"/>
    <property type="match status" value="1"/>
</dbReference>
<dbReference type="InterPro" id="IPR017452">
    <property type="entry name" value="GPCR_Rhodpsn_7TM"/>
</dbReference>
<feature type="transmembrane region" description="Helical" evidence="13">
    <location>
        <begin position="220"/>
        <end position="245"/>
    </location>
</feature>
<dbReference type="Pfam" id="PF00001">
    <property type="entry name" value="7tm_1"/>
    <property type="match status" value="1"/>
</dbReference>
<feature type="transmembrane region" description="Helical" evidence="13">
    <location>
        <begin position="265"/>
        <end position="288"/>
    </location>
</feature>
<keyword evidence="9 12" id="KW-0675">Receptor</keyword>
<evidence type="ECO:0000256" key="4">
    <source>
        <dbReference type="ARBA" id="ARBA00022692"/>
    </source>
</evidence>
<evidence type="ECO:0000313" key="15">
    <source>
        <dbReference type="Ensembl" id="ENSSHAP00000003897.1"/>
    </source>
</evidence>
<dbReference type="eggNOG" id="ENOG502QQC1">
    <property type="taxonomic scope" value="Eukaryota"/>
</dbReference>
<gene>
    <name evidence="15" type="primary">GPR132</name>
</gene>
<evidence type="ECO:0000256" key="12">
    <source>
        <dbReference type="RuleBase" id="RU000688"/>
    </source>
</evidence>
<dbReference type="Ensembl" id="ENSSHAT00000003936.2">
    <property type="protein sequence ID" value="ENSSHAP00000003897.1"/>
    <property type="gene ID" value="ENSSHAG00000003432.2"/>
</dbReference>
<evidence type="ECO:0000256" key="8">
    <source>
        <dbReference type="ARBA" id="ARBA00023157"/>
    </source>
</evidence>
<sequence length="317" mass="36030">MASSNSSQNCPFVSSEESKIFLIVMYSSVCVLGLPTNCFTAWFSLLQVLQGNVLAIYLFCLAICELLYVATLPFWIVYIRNDHIWTMDFQTCNIIAFVFFCNIYVSILLLCCISCDRFIAVMYALESRGYRQVKIAVFISIAIFLIVGIVHYPVFEMKENITCFEASTMDSKIASFHFFRFLVGFAIPFSIIIFTNYKIFKNIKTSTTLSACQQAKVKNLTISIVLTFLVCFAPYHLILLVKASAFSYYKGEARKVCALETKMNMISMVFLGLCTFNSIANPIIYVLASDNCRNELSHAHKGWKQWSTKTDSINLKC</sequence>
<dbReference type="InterPro" id="IPR005388">
    <property type="entry name" value="G2A_lysphc_rcpt"/>
</dbReference>
<dbReference type="Gene3D" id="1.20.1070.10">
    <property type="entry name" value="Rhodopsin 7-helix transmembrane proteins"/>
    <property type="match status" value="1"/>
</dbReference>
<dbReference type="Proteomes" id="UP000007648">
    <property type="component" value="Unassembled WGS sequence"/>
</dbReference>
<dbReference type="GO" id="GO:0004930">
    <property type="term" value="F:G protein-coupled receptor activity"/>
    <property type="evidence" value="ECO:0007669"/>
    <property type="project" value="UniProtKB-KW"/>
</dbReference>
<keyword evidence="8" id="KW-1015">Disulfide bond</keyword>
<evidence type="ECO:0000256" key="11">
    <source>
        <dbReference type="ARBA" id="ARBA00023224"/>
    </source>
</evidence>
<dbReference type="PANTHER" id="PTHR24234:SF7">
    <property type="entry name" value="G-PROTEIN COUPLED RECEPTOR 132-RELATED"/>
    <property type="match status" value="1"/>
</dbReference>
<dbReference type="GO" id="GO:0000082">
    <property type="term" value="P:G1/S transition of mitotic cell cycle"/>
    <property type="evidence" value="ECO:0007669"/>
    <property type="project" value="TreeGrafter"/>
</dbReference>
<feature type="transmembrane region" description="Helical" evidence="13">
    <location>
        <begin position="55"/>
        <end position="79"/>
    </location>
</feature>
<dbReference type="PROSITE" id="PS50262">
    <property type="entry name" value="G_PROTEIN_RECEP_F1_2"/>
    <property type="match status" value="1"/>
</dbReference>
<feature type="transmembrane region" description="Helical" evidence="13">
    <location>
        <begin position="175"/>
        <end position="199"/>
    </location>
</feature>
<feature type="transmembrane region" description="Helical" evidence="13">
    <location>
        <begin position="94"/>
        <end position="115"/>
    </location>
</feature>
<evidence type="ECO:0000313" key="16">
    <source>
        <dbReference type="Proteomes" id="UP000007648"/>
    </source>
</evidence>
<dbReference type="InParanoid" id="G3VL42"/>
<dbReference type="InterPro" id="IPR000276">
    <property type="entry name" value="GPCR_Rhodpsn"/>
</dbReference>
<evidence type="ECO:0000259" key="14">
    <source>
        <dbReference type="PROSITE" id="PS50262"/>
    </source>
</evidence>
<dbReference type="CTD" id="29933"/>
<dbReference type="AlphaFoldDB" id="G3VL42"/>
<evidence type="ECO:0000256" key="5">
    <source>
        <dbReference type="ARBA" id="ARBA00022989"/>
    </source>
</evidence>
<comment type="subcellular location">
    <subcellularLocation>
        <location evidence="1">Cell membrane</location>
        <topology evidence="1">Multi-pass membrane protein</topology>
    </subcellularLocation>
</comment>
<keyword evidence="5 13" id="KW-1133">Transmembrane helix</keyword>
<dbReference type="RefSeq" id="XP_003759105.1">
    <property type="nucleotide sequence ID" value="XM_003759057.4"/>
</dbReference>
<name>G3VL42_SARHA</name>
<keyword evidence="3" id="KW-1003">Cell membrane</keyword>
<accession>G3VL42</accession>
<reference evidence="15" key="2">
    <citation type="submission" date="2025-08" db="UniProtKB">
        <authorList>
            <consortium name="Ensembl"/>
        </authorList>
    </citation>
    <scope>IDENTIFICATION</scope>
</reference>
<dbReference type="FunCoup" id="G3VL42">
    <property type="interactions" value="769"/>
</dbReference>
<evidence type="ECO:0000256" key="6">
    <source>
        <dbReference type="ARBA" id="ARBA00023040"/>
    </source>
</evidence>
<reference evidence="15" key="3">
    <citation type="submission" date="2025-09" db="UniProtKB">
        <authorList>
            <consortium name="Ensembl"/>
        </authorList>
    </citation>
    <scope>IDENTIFICATION</scope>
</reference>
<feature type="transmembrane region" description="Helical" evidence="13">
    <location>
        <begin position="20"/>
        <end position="43"/>
    </location>
</feature>
<protein>
    <submittedName>
        <fullName evidence="15">G protein-coupled receptor 132</fullName>
    </submittedName>
</protein>